<evidence type="ECO:0000313" key="7">
    <source>
        <dbReference type="EMBL" id="RKO83684.1"/>
    </source>
</evidence>
<dbReference type="InterPro" id="IPR036259">
    <property type="entry name" value="MFS_trans_sf"/>
</dbReference>
<accession>A0A4P9VVK0</accession>
<dbReference type="GO" id="GO:0022857">
    <property type="term" value="F:transmembrane transporter activity"/>
    <property type="evidence" value="ECO:0007669"/>
    <property type="project" value="TreeGrafter"/>
</dbReference>
<evidence type="ECO:0000256" key="4">
    <source>
        <dbReference type="ARBA" id="ARBA00022989"/>
    </source>
</evidence>
<keyword evidence="8" id="KW-1185">Reference proteome</keyword>
<keyword evidence="3 6" id="KW-0812">Transmembrane</keyword>
<protein>
    <submittedName>
        <fullName evidence="7">Major facilitator superfamily domain-containing protein</fullName>
    </submittedName>
</protein>
<dbReference type="AlphaFoldDB" id="A0A4P9VVK0"/>
<dbReference type="GO" id="GO:0005886">
    <property type="term" value="C:plasma membrane"/>
    <property type="evidence" value="ECO:0007669"/>
    <property type="project" value="TreeGrafter"/>
</dbReference>
<dbReference type="Proteomes" id="UP000269721">
    <property type="component" value="Unassembled WGS sequence"/>
</dbReference>
<evidence type="ECO:0000313" key="8">
    <source>
        <dbReference type="Proteomes" id="UP000269721"/>
    </source>
</evidence>
<proteinExistence type="predicted"/>
<feature type="transmembrane region" description="Helical" evidence="6">
    <location>
        <begin position="214"/>
        <end position="234"/>
    </location>
</feature>
<feature type="transmembrane region" description="Helical" evidence="6">
    <location>
        <begin position="170"/>
        <end position="193"/>
    </location>
</feature>
<reference evidence="8" key="1">
    <citation type="journal article" date="2018" name="Nat. Microbiol.">
        <title>Leveraging single-cell genomics to expand the fungal tree of life.</title>
        <authorList>
            <person name="Ahrendt S.R."/>
            <person name="Quandt C.A."/>
            <person name="Ciobanu D."/>
            <person name="Clum A."/>
            <person name="Salamov A."/>
            <person name="Andreopoulos B."/>
            <person name="Cheng J.F."/>
            <person name="Woyke T."/>
            <person name="Pelin A."/>
            <person name="Henrissat B."/>
            <person name="Reynolds N.K."/>
            <person name="Benny G.L."/>
            <person name="Smith M.E."/>
            <person name="James T.Y."/>
            <person name="Grigoriev I.V."/>
        </authorList>
    </citation>
    <scope>NUCLEOTIDE SEQUENCE [LARGE SCALE GENOMIC DNA]</scope>
</reference>
<keyword evidence="2" id="KW-0813">Transport</keyword>
<dbReference type="EMBL" id="ML000951">
    <property type="protein sequence ID" value="RKO83684.1"/>
    <property type="molecule type" value="Genomic_DNA"/>
</dbReference>
<sequence length="268" mass="29095">SIVGNGSIPAKGIWAPMINLFPIPKDTSPDYDSLAPKVERIEFLEPLKTLFKKDVFILVATNGVGSRLPQPDLTTFSASHTPSVPMQIGLSFVPSGVGAAIGSVIAGNLLDREYRHFVGDKFPQLQGKKRRVPFPPEFPLEKARLRLIFLYYAIYIAAMVAYGWCLQAKVPLAVPLFLQFLLAFASTSIYVPLNTLSIELYPRQAAGVAAATNLARCFLGAISFAVISSVISAIGYGNTFTVGGVVVVVFNIPLVVLRGARWRAQKLQ</sequence>
<comment type="subcellular location">
    <subcellularLocation>
        <location evidence="1">Membrane</location>
        <topology evidence="1">Multi-pass membrane protein</topology>
    </subcellularLocation>
</comment>
<feature type="transmembrane region" description="Helical" evidence="6">
    <location>
        <begin position="147"/>
        <end position="164"/>
    </location>
</feature>
<feature type="non-terminal residue" evidence="7">
    <location>
        <position position="1"/>
    </location>
</feature>
<organism evidence="7 8">
    <name type="scientific">Blyttiomyces helicus</name>
    <dbReference type="NCBI Taxonomy" id="388810"/>
    <lineage>
        <taxon>Eukaryota</taxon>
        <taxon>Fungi</taxon>
        <taxon>Fungi incertae sedis</taxon>
        <taxon>Chytridiomycota</taxon>
        <taxon>Chytridiomycota incertae sedis</taxon>
        <taxon>Chytridiomycetes</taxon>
        <taxon>Chytridiomycetes incertae sedis</taxon>
        <taxon>Blyttiomyces</taxon>
    </lineage>
</organism>
<gene>
    <name evidence="7" type="ORF">BDK51DRAFT_34313</name>
</gene>
<evidence type="ECO:0000256" key="2">
    <source>
        <dbReference type="ARBA" id="ARBA00022448"/>
    </source>
</evidence>
<dbReference type="PANTHER" id="PTHR23502:SF51">
    <property type="entry name" value="QUINIDINE RESISTANCE PROTEIN 1-RELATED"/>
    <property type="match status" value="1"/>
</dbReference>
<feature type="transmembrane region" description="Helical" evidence="6">
    <location>
        <begin position="240"/>
        <end position="260"/>
    </location>
</feature>
<evidence type="ECO:0000256" key="1">
    <source>
        <dbReference type="ARBA" id="ARBA00004141"/>
    </source>
</evidence>
<dbReference type="Gene3D" id="1.20.1250.20">
    <property type="entry name" value="MFS general substrate transporter like domains"/>
    <property type="match status" value="1"/>
</dbReference>
<evidence type="ECO:0000256" key="5">
    <source>
        <dbReference type="ARBA" id="ARBA00023136"/>
    </source>
</evidence>
<name>A0A4P9VVK0_9FUNG</name>
<keyword evidence="5 6" id="KW-0472">Membrane</keyword>
<evidence type="ECO:0000256" key="6">
    <source>
        <dbReference type="SAM" id="Phobius"/>
    </source>
</evidence>
<dbReference type="SUPFAM" id="SSF103473">
    <property type="entry name" value="MFS general substrate transporter"/>
    <property type="match status" value="1"/>
</dbReference>
<dbReference type="PANTHER" id="PTHR23502">
    <property type="entry name" value="MAJOR FACILITATOR SUPERFAMILY"/>
    <property type="match status" value="1"/>
</dbReference>
<evidence type="ECO:0000256" key="3">
    <source>
        <dbReference type="ARBA" id="ARBA00022692"/>
    </source>
</evidence>
<dbReference type="OrthoDB" id="440553at2759"/>
<keyword evidence="4 6" id="KW-1133">Transmembrane helix</keyword>